<evidence type="ECO:0000313" key="9">
    <source>
        <dbReference type="Proteomes" id="UP001205890"/>
    </source>
</evidence>
<evidence type="ECO:0000256" key="1">
    <source>
        <dbReference type="ARBA" id="ARBA00022481"/>
    </source>
</evidence>
<evidence type="ECO:0000256" key="4">
    <source>
        <dbReference type="SAM" id="MobiDB-lite"/>
    </source>
</evidence>
<feature type="region of interest" description="Disordered" evidence="4">
    <location>
        <begin position="565"/>
        <end position="628"/>
    </location>
</feature>
<comment type="similarity">
    <text evidence="2">Belongs to the methyl-accepting chemotaxis (MCP) protein family.</text>
</comment>
<dbReference type="InterPro" id="IPR051310">
    <property type="entry name" value="MCP_chemotaxis"/>
</dbReference>
<evidence type="ECO:0000256" key="2">
    <source>
        <dbReference type="ARBA" id="ARBA00029447"/>
    </source>
</evidence>
<dbReference type="SMART" id="SM00283">
    <property type="entry name" value="MA"/>
    <property type="match status" value="1"/>
</dbReference>
<keyword evidence="3" id="KW-0807">Transducer</keyword>
<dbReference type="Gene3D" id="1.10.287.950">
    <property type="entry name" value="Methyl-accepting chemotaxis protein"/>
    <property type="match status" value="1"/>
</dbReference>
<keyword evidence="5" id="KW-1133">Transmembrane helix</keyword>
<dbReference type="PANTHER" id="PTHR43531:SF14">
    <property type="entry name" value="METHYL-ACCEPTING CHEMOTAXIS PROTEIN I-RELATED"/>
    <property type="match status" value="1"/>
</dbReference>
<evidence type="ECO:0000259" key="6">
    <source>
        <dbReference type="PROSITE" id="PS50111"/>
    </source>
</evidence>
<dbReference type="PROSITE" id="PS50111">
    <property type="entry name" value="CHEMOTAXIS_TRANSDUC_2"/>
    <property type="match status" value="1"/>
</dbReference>
<organism evidence="8 9">
    <name type="scientific">Alsobacter ponti</name>
    <dbReference type="NCBI Taxonomy" id="2962936"/>
    <lineage>
        <taxon>Bacteria</taxon>
        <taxon>Pseudomonadati</taxon>
        <taxon>Pseudomonadota</taxon>
        <taxon>Alphaproteobacteria</taxon>
        <taxon>Hyphomicrobiales</taxon>
        <taxon>Alsobacteraceae</taxon>
        <taxon>Alsobacter</taxon>
    </lineage>
</organism>
<evidence type="ECO:0000313" key="8">
    <source>
        <dbReference type="EMBL" id="MCP8939160.1"/>
    </source>
</evidence>
<dbReference type="Proteomes" id="UP001205890">
    <property type="component" value="Unassembled WGS sequence"/>
</dbReference>
<dbReference type="SUPFAM" id="SSF58104">
    <property type="entry name" value="Methyl-accepting chemotaxis protein (MCP) signaling domain"/>
    <property type="match status" value="1"/>
</dbReference>
<reference evidence="8 9" key="1">
    <citation type="submission" date="2022-07" db="EMBL/GenBank/DDBJ databases">
        <authorList>
            <person name="Li W.-J."/>
            <person name="Deng Q.-Q."/>
        </authorList>
    </citation>
    <scope>NUCLEOTIDE SEQUENCE [LARGE SCALE GENOMIC DNA]</scope>
    <source>
        <strain evidence="8 9">SYSU M60028</strain>
    </source>
</reference>
<feature type="compositionally biased region" description="Basic and acidic residues" evidence="4">
    <location>
        <begin position="590"/>
        <end position="600"/>
    </location>
</feature>
<feature type="domain" description="Methyl-accepting transducer" evidence="6">
    <location>
        <begin position="321"/>
        <end position="550"/>
    </location>
</feature>
<name>A0ABT1LCE1_9HYPH</name>
<keyword evidence="9" id="KW-1185">Reference proteome</keyword>
<feature type="domain" description="HAMP" evidence="7">
    <location>
        <begin position="271"/>
        <end position="316"/>
    </location>
</feature>
<dbReference type="PRINTS" id="PR00260">
    <property type="entry name" value="CHEMTRNSDUCR"/>
</dbReference>
<dbReference type="InterPro" id="IPR003660">
    <property type="entry name" value="HAMP_dom"/>
</dbReference>
<dbReference type="InterPro" id="IPR004090">
    <property type="entry name" value="Chemotax_Me-accpt_rcpt"/>
</dbReference>
<dbReference type="RefSeq" id="WP_254742117.1">
    <property type="nucleotide sequence ID" value="NZ_JANCLU010000010.1"/>
</dbReference>
<evidence type="ECO:0000256" key="3">
    <source>
        <dbReference type="PROSITE-ProRule" id="PRU00284"/>
    </source>
</evidence>
<feature type="compositionally biased region" description="Gly residues" evidence="4">
    <location>
        <begin position="618"/>
        <end position="628"/>
    </location>
</feature>
<dbReference type="PROSITE" id="PS50885">
    <property type="entry name" value="HAMP"/>
    <property type="match status" value="1"/>
</dbReference>
<feature type="region of interest" description="Disordered" evidence="4">
    <location>
        <begin position="332"/>
        <end position="358"/>
    </location>
</feature>
<dbReference type="Gene3D" id="3.30.450.20">
    <property type="entry name" value="PAS domain"/>
    <property type="match status" value="1"/>
</dbReference>
<dbReference type="CDD" id="cd11386">
    <property type="entry name" value="MCP_signal"/>
    <property type="match status" value="1"/>
</dbReference>
<comment type="caution">
    <text evidence="8">The sequence shown here is derived from an EMBL/GenBank/DDBJ whole genome shotgun (WGS) entry which is preliminary data.</text>
</comment>
<keyword evidence="5" id="KW-0812">Transmembrane</keyword>
<keyword evidence="5" id="KW-0472">Membrane</keyword>
<dbReference type="InterPro" id="IPR004089">
    <property type="entry name" value="MCPsignal_dom"/>
</dbReference>
<proteinExistence type="inferred from homology"/>
<gene>
    <name evidence="8" type="ORF">NK718_11590</name>
</gene>
<feature type="compositionally biased region" description="Low complexity" evidence="4">
    <location>
        <begin position="601"/>
        <end position="617"/>
    </location>
</feature>
<keyword evidence="1" id="KW-0488">Methylation</keyword>
<accession>A0ABT1LCE1</accession>
<feature type="compositionally biased region" description="Low complexity" evidence="4">
    <location>
        <begin position="346"/>
        <end position="358"/>
    </location>
</feature>
<dbReference type="EMBL" id="JANCLU010000010">
    <property type="protein sequence ID" value="MCP8939160.1"/>
    <property type="molecule type" value="Genomic_DNA"/>
</dbReference>
<sequence>MSSILNRPTATVAASLLLSFAAPVALASFYIPERSSLAMVAAGGAAVAAVALVMALVVLGGDAGRLRGLTGLLMAGRPPSPDWLTRKDSLGELSRAVSRFREDGVADDRIRGALGAFHNAVMVTDENNVIAYLNEAATQLFREHLNDFRVVLPDFDPETIVGRNMGLFHRNPAHQDRMVNAMTGRHTAQIRIGRQIFDLVICPILDEQKKRIGSVLEWRVMTAQAEIKEVVSALAIGDFSKTVSLERKTGFILEIAKSINALNAQLDSTTRDLAASLGALAAGDLTQTISTPYQGRFGELRDALNHTIDRLAETVSSLHDTAQDVGAAAREISTGATDLSRRTEEQASSLEETAATTEQLAASVKSSAASSREAVETAREAMEVAEKGGSVVTEAVAAMARIEAASQKITDITSVIDDIAFQTNLLALNAAVEAARAGDAGKGFAVVASEVRTLAQRSSEAAKDITALISSSTAEVANGVKLVRSAGEALGQIVGASGRVTATVSDISAAATEQANGIDEMSQAVAHMDEMTQRNANLAEQSASAATSLARQIQQLNGIVATFRTHQSMARPEPVTPDSRPRQPAANEPARIRKLAEEAFSRAPARPASRPAPQRRAAGGGEGGWEEF</sequence>
<evidence type="ECO:0000259" key="7">
    <source>
        <dbReference type="PROSITE" id="PS50885"/>
    </source>
</evidence>
<feature type="transmembrane region" description="Helical" evidence="5">
    <location>
        <begin position="37"/>
        <end position="59"/>
    </location>
</feature>
<dbReference type="PANTHER" id="PTHR43531">
    <property type="entry name" value="PROTEIN ICFG"/>
    <property type="match status" value="1"/>
</dbReference>
<evidence type="ECO:0000256" key="5">
    <source>
        <dbReference type="SAM" id="Phobius"/>
    </source>
</evidence>
<dbReference type="Pfam" id="PF00015">
    <property type="entry name" value="MCPsignal"/>
    <property type="match status" value="1"/>
</dbReference>
<protein>
    <submittedName>
        <fullName evidence="8">Methyl-accepting chemotaxis protein</fullName>
    </submittedName>
</protein>